<evidence type="ECO:0000256" key="1">
    <source>
        <dbReference type="ARBA" id="ARBA00000677"/>
    </source>
</evidence>
<sequence length="140" mass="16341">MSERYDLLFDWQQDRCLNTRVFFVDTWDRELDRNHLMVVDFPIDTGPIRKGDLVIKRVVGMPGEVMTYNSMSIETDTGFQFTSDIRKGAEHIGYTFPERSVLALSNNEYFLAGDLPYSFDSRYWGAINEQHIYGKAYAVF</sequence>
<dbReference type="PATRIC" id="fig|1300253.3.peg.4625"/>
<dbReference type="EC" id="3.4.21.89" evidence="2"/>
<dbReference type="GO" id="GO:0016020">
    <property type="term" value="C:membrane"/>
    <property type="evidence" value="ECO:0007669"/>
    <property type="project" value="InterPro"/>
</dbReference>
<reference evidence="4 5" key="1">
    <citation type="journal article" date="2013" name="Genome Biol. Evol.">
        <title>Genomic Diversity of "Deep Ecotype" Alteromonas macleodii Isolates: Evidence for Pan-Mediterranean Clonal Frames.</title>
        <authorList>
            <person name="Lopez-Perez M."/>
            <person name="Gonzaga A."/>
            <person name="Rodriguez-Valera F."/>
        </authorList>
    </citation>
    <scope>NUCLEOTIDE SEQUENCE [LARGE SCALE GENOMIC DNA]</scope>
    <source>
        <strain evidence="5">'English Channel 615'</strain>
        <plasmid evidence="5">Plasmid</plasmid>
    </source>
</reference>
<name>S5AIA7_9ALTE</name>
<keyword evidence="4" id="KW-0614">Plasmid</keyword>
<dbReference type="Gene3D" id="2.10.109.10">
    <property type="entry name" value="Umud Fragment, subunit A"/>
    <property type="match status" value="1"/>
</dbReference>
<accession>S5AIA7</accession>
<dbReference type="AlphaFoldDB" id="S5AIA7"/>
<evidence type="ECO:0000259" key="3">
    <source>
        <dbReference type="Pfam" id="PF10502"/>
    </source>
</evidence>
<feature type="domain" description="Peptidase S26" evidence="3">
    <location>
        <begin position="27"/>
        <end position="139"/>
    </location>
</feature>
<dbReference type="BioCyc" id="AMAC1300253:G12YX-3509-MONOMER"/>
<gene>
    <name evidence="4" type="ORF">I633_22196</name>
</gene>
<evidence type="ECO:0000256" key="2">
    <source>
        <dbReference type="ARBA" id="ARBA00013208"/>
    </source>
</evidence>
<dbReference type="InterPro" id="IPR019757">
    <property type="entry name" value="Pept_S26A_signal_pept_1_Lys-AS"/>
</dbReference>
<evidence type="ECO:0000313" key="5">
    <source>
        <dbReference type="Proteomes" id="UP000014909"/>
    </source>
</evidence>
<dbReference type="CDD" id="cd06530">
    <property type="entry name" value="S26_SPase_I"/>
    <property type="match status" value="1"/>
</dbReference>
<comment type="catalytic activity">
    <reaction evidence="1">
        <text>Cleavage of hydrophobic, N-terminal signal or leader sequences from secreted and periplasmic proteins.</text>
        <dbReference type="EC" id="3.4.21.89"/>
    </reaction>
</comment>
<dbReference type="PROSITE" id="PS00760">
    <property type="entry name" value="SPASE_I_2"/>
    <property type="match status" value="1"/>
</dbReference>
<dbReference type="EMBL" id="CP004847">
    <property type="protein sequence ID" value="AGP79862.1"/>
    <property type="molecule type" value="Genomic_DNA"/>
</dbReference>
<dbReference type="HOGENOM" id="CLU_104604_1_1_6"/>
<dbReference type="InterPro" id="IPR036286">
    <property type="entry name" value="LexA/Signal_pep-like_sf"/>
</dbReference>
<dbReference type="KEGG" id="amh:I633_22196"/>
<dbReference type="Pfam" id="PF10502">
    <property type="entry name" value="Peptidase_S26"/>
    <property type="match status" value="1"/>
</dbReference>
<dbReference type="GO" id="GO:0004252">
    <property type="term" value="F:serine-type endopeptidase activity"/>
    <property type="evidence" value="ECO:0007669"/>
    <property type="project" value="InterPro"/>
</dbReference>
<protein>
    <recommendedName>
        <fullName evidence="2">signal peptidase I</fullName>
        <ecNumber evidence="2">3.4.21.89</ecNumber>
    </recommendedName>
</protein>
<evidence type="ECO:0000313" key="4">
    <source>
        <dbReference type="EMBL" id="AGP79862.1"/>
    </source>
</evidence>
<dbReference type="GO" id="GO:0009003">
    <property type="term" value="F:signal peptidase activity"/>
    <property type="evidence" value="ECO:0007669"/>
    <property type="project" value="UniProtKB-EC"/>
</dbReference>
<dbReference type="SUPFAM" id="SSF51306">
    <property type="entry name" value="LexA/Signal peptidase"/>
    <property type="match status" value="1"/>
</dbReference>
<organism evidence="4 5">
    <name type="scientific">Alteromonas mediterranea 615</name>
    <dbReference type="NCBI Taxonomy" id="1300253"/>
    <lineage>
        <taxon>Bacteria</taxon>
        <taxon>Pseudomonadati</taxon>
        <taxon>Pseudomonadota</taxon>
        <taxon>Gammaproteobacteria</taxon>
        <taxon>Alteromonadales</taxon>
        <taxon>Alteromonadaceae</taxon>
        <taxon>Alteromonas/Salinimonas group</taxon>
        <taxon>Alteromonas</taxon>
    </lineage>
</organism>
<dbReference type="InterPro" id="IPR019533">
    <property type="entry name" value="Peptidase_S26"/>
</dbReference>
<dbReference type="Proteomes" id="UP000014909">
    <property type="component" value="Plasmid unnamed"/>
</dbReference>
<geneLocation type="plasmid" evidence="4">
    <name>unnamed</name>
</geneLocation>
<proteinExistence type="predicted"/>
<dbReference type="GO" id="GO:0006465">
    <property type="term" value="P:signal peptide processing"/>
    <property type="evidence" value="ECO:0007669"/>
    <property type="project" value="InterPro"/>
</dbReference>